<evidence type="ECO:0000313" key="3">
    <source>
        <dbReference type="Proteomes" id="UP000215914"/>
    </source>
</evidence>
<reference evidence="1" key="3">
    <citation type="submission" date="2020-06" db="EMBL/GenBank/DDBJ databases">
        <title>Helianthus annuus Genome sequencing and assembly Release 2.</title>
        <authorList>
            <person name="Gouzy J."/>
            <person name="Langlade N."/>
            <person name="Munos S."/>
        </authorList>
    </citation>
    <scope>NUCLEOTIDE SEQUENCE</scope>
    <source>
        <tissue evidence="1">Leaves</tissue>
    </source>
</reference>
<dbReference type="InParanoid" id="A0A251SUL7"/>
<dbReference type="AlphaFoldDB" id="A0A251SUL7"/>
<dbReference type="EMBL" id="MNCJ02000328">
    <property type="protein sequence ID" value="KAF5774357.1"/>
    <property type="molecule type" value="Genomic_DNA"/>
</dbReference>
<accession>A0A251SUL7</accession>
<organism evidence="2 3">
    <name type="scientific">Helianthus annuus</name>
    <name type="common">Common sunflower</name>
    <dbReference type="NCBI Taxonomy" id="4232"/>
    <lineage>
        <taxon>Eukaryota</taxon>
        <taxon>Viridiplantae</taxon>
        <taxon>Streptophyta</taxon>
        <taxon>Embryophyta</taxon>
        <taxon>Tracheophyta</taxon>
        <taxon>Spermatophyta</taxon>
        <taxon>Magnoliopsida</taxon>
        <taxon>eudicotyledons</taxon>
        <taxon>Gunneridae</taxon>
        <taxon>Pentapetalae</taxon>
        <taxon>asterids</taxon>
        <taxon>campanulids</taxon>
        <taxon>Asterales</taxon>
        <taxon>Asteraceae</taxon>
        <taxon>Asteroideae</taxon>
        <taxon>Heliantheae alliance</taxon>
        <taxon>Heliantheae</taxon>
        <taxon>Helianthus</taxon>
    </lineage>
</organism>
<evidence type="ECO:0000313" key="1">
    <source>
        <dbReference type="EMBL" id="KAF5774357.1"/>
    </source>
</evidence>
<sequence>MQNKGFICQLPYQTLTRPHLCNLYIYHLRHFFPSYNGLLFKSIVKKGDGILGDESLDVFVANSNGQIC</sequence>
<dbReference type="EMBL" id="CM007902">
    <property type="protein sequence ID" value="OTG02309.1"/>
    <property type="molecule type" value="Genomic_DNA"/>
</dbReference>
<keyword evidence="3" id="KW-1185">Reference proteome</keyword>
<reference evidence="1 3" key="1">
    <citation type="journal article" date="2017" name="Nature">
        <title>The sunflower genome provides insights into oil metabolism, flowering and Asterid evolution.</title>
        <authorList>
            <person name="Badouin H."/>
            <person name="Gouzy J."/>
            <person name="Grassa C.J."/>
            <person name="Murat F."/>
            <person name="Staton S.E."/>
            <person name="Cottret L."/>
            <person name="Lelandais-Briere C."/>
            <person name="Owens G.L."/>
            <person name="Carrere S."/>
            <person name="Mayjonade B."/>
            <person name="Legrand L."/>
            <person name="Gill N."/>
            <person name="Kane N.C."/>
            <person name="Bowers J.E."/>
            <person name="Hubner S."/>
            <person name="Bellec A."/>
            <person name="Berard A."/>
            <person name="Berges H."/>
            <person name="Blanchet N."/>
            <person name="Boniface M.C."/>
            <person name="Brunel D."/>
            <person name="Catrice O."/>
            <person name="Chaidir N."/>
            <person name="Claudel C."/>
            <person name="Donnadieu C."/>
            <person name="Faraut T."/>
            <person name="Fievet G."/>
            <person name="Helmstetter N."/>
            <person name="King M."/>
            <person name="Knapp S.J."/>
            <person name="Lai Z."/>
            <person name="Le Paslier M.C."/>
            <person name="Lippi Y."/>
            <person name="Lorenzon L."/>
            <person name="Mandel J.R."/>
            <person name="Marage G."/>
            <person name="Marchand G."/>
            <person name="Marquand E."/>
            <person name="Bret-Mestries E."/>
            <person name="Morien E."/>
            <person name="Nambeesan S."/>
            <person name="Nguyen T."/>
            <person name="Pegot-Espagnet P."/>
            <person name="Pouilly N."/>
            <person name="Raftis F."/>
            <person name="Sallet E."/>
            <person name="Schiex T."/>
            <person name="Thomas J."/>
            <person name="Vandecasteele C."/>
            <person name="Vares D."/>
            <person name="Vear F."/>
            <person name="Vautrin S."/>
            <person name="Crespi M."/>
            <person name="Mangin B."/>
            <person name="Burke J.M."/>
            <person name="Salse J."/>
            <person name="Munos S."/>
            <person name="Vincourt P."/>
            <person name="Rieseberg L.H."/>
            <person name="Langlade N.B."/>
        </authorList>
    </citation>
    <scope>NUCLEOTIDE SEQUENCE [LARGE SCALE GENOMIC DNA]</scope>
    <source>
        <strain evidence="3">cv. SF193</strain>
        <tissue evidence="1">Leaves</tissue>
    </source>
</reference>
<name>A0A251SUL7_HELAN</name>
<gene>
    <name evidence="2" type="ORF">HannXRQ_Chr13g0411581</name>
    <name evidence="1" type="ORF">HanXRQr2_Chr13g0599421</name>
</gene>
<protein>
    <submittedName>
        <fullName evidence="2">Uncharacterized protein</fullName>
    </submittedName>
</protein>
<dbReference type="Proteomes" id="UP000215914">
    <property type="component" value="Chromosome 13"/>
</dbReference>
<reference evidence="2" key="2">
    <citation type="submission" date="2017-02" db="EMBL/GenBank/DDBJ databases">
        <title>Sunflower complete genome.</title>
        <authorList>
            <person name="Langlade N."/>
            <person name="Munos S."/>
        </authorList>
    </citation>
    <scope>NUCLEOTIDE SEQUENCE [LARGE SCALE GENOMIC DNA]</scope>
    <source>
        <tissue evidence="2">Leaves</tissue>
    </source>
</reference>
<dbReference type="Gramene" id="mRNA:HanXRQr2_Chr13g0599421">
    <property type="protein sequence ID" value="mRNA:HanXRQr2_Chr13g0599421"/>
    <property type="gene ID" value="HanXRQr2_Chr13g0599421"/>
</dbReference>
<evidence type="ECO:0000313" key="2">
    <source>
        <dbReference type="EMBL" id="OTG02309.1"/>
    </source>
</evidence>
<proteinExistence type="predicted"/>